<dbReference type="OrthoDB" id="4884005at2759"/>
<sequence>MLFSLTSALSVLLVFSNLAPGAYARGNSRFYYIDQSCKGNLYVEFDIKETNLCYNLRSGTAAALYSSLPNVVNVVRAFRGKGKSDCGQAECIISAGESCCWSKDRRISGAQLFQIEAPCRPLPACLGINRLELAEKHGSKNCTSVDDIGEPFIELSDGTHFGLGVGKLGKLTAEELQEGLVAKGKERLSGERIAELVEVRFIKSE</sequence>
<feature type="chain" id="PRO_5017351846" evidence="1">
    <location>
        <begin position="25"/>
        <end position="205"/>
    </location>
</feature>
<reference evidence="2 3" key="1">
    <citation type="journal article" date="2018" name="PLoS Pathog.">
        <title>Evolution of structural diversity of trichothecenes, a family of toxins produced by plant pathogenic and entomopathogenic fungi.</title>
        <authorList>
            <person name="Proctor R.H."/>
            <person name="McCormick S.P."/>
            <person name="Kim H.S."/>
            <person name="Cardoza R.E."/>
            <person name="Stanley A.M."/>
            <person name="Lindo L."/>
            <person name="Kelly A."/>
            <person name="Brown D.W."/>
            <person name="Lee T."/>
            <person name="Vaughan M.M."/>
            <person name="Alexander N.J."/>
            <person name="Busman M."/>
            <person name="Gutierrez S."/>
        </authorList>
    </citation>
    <scope>NUCLEOTIDE SEQUENCE [LARGE SCALE GENOMIC DNA]</scope>
    <source>
        <strain evidence="2 3">IBT 40837</strain>
    </source>
</reference>
<name>A0A395NVX2_TRIAR</name>
<evidence type="ECO:0000313" key="2">
    <source>
        <dbReference type="EMBL" id="RFU80143.1"/>
    </source>
</evidence>
<dbReference type="Proteomes" id="UP000266272">
    <property type="component" value="Unassembled WGS sequence"/>
</dbReference>
<dbReference type="EMBL" id="PXOA01000123">
    <property type="protein sequence ID" value="RFU80143.1"/>
    <property type="molecule type" value="Genomic_DNA"/>
</dbReference>
<proteinExistence type="predicted"/>
<keyword evidence="3" id="KW-1185">Reference proteome</keyword>
<evidence type="ECO:0000256" key="1">
    <source>
        <dbReference type="SAM" id="SignalP"/>
    </source>
</evidence>
<keyword evidence="1" id="KW-0732">Signal</keyword>
<comment type="caution">
    <text evidence="2">The sequence shown here is derived from an EMBL/GenBank/DDBJ whole genome shotgun (WGS) entry which is preliminary data.</text>
</comment>
<gene>
    <name evidence="2" type="ORF">TARUN_2058</name>
</gene>
<dbReference type="AlphaFoldDB" id="A0A395NVX2"/>
<protein>
    <submittedName>
        <fullName evidence="2">Uncharacterized protein</fullName>
    </submittedName>
</protein>
<evidence type="ECO:0000313" key="3">
    <source>
        <dbReference type="Proteomes" id="UP000266272"/>
    </source>
</evidence>
<accession>A0A395NVX2</accession>
<organism evidence="2 3">
    <name type="scientific">Trichoderma arundinaceum</name>
    <dbReference type="NCBI Taxonomy" id="490622"/>
    <lineage>
        <taxon>Eukaryota</taxon>
        <taxon>Fungi</taxon>
        <taxon>Dikarya</taxon>
        <taxon>Ascomycota</taxon>
        <taxon>Pezizomycotina</taxon>
        <taxon>Sordariomycetes</taxon>
        <taxon>Hypocreomycetidae</taxon>
        <taxon>Hypocreales</taxon>
        <taxon>Hypocreaceae</taxon>
        <taxon>Trichoderma</taxon>
    </lineage>
</organism>
<feature type="signal peptide" evidence="1">
    <location>
        <begin position="1"/>
        <end position="24"/>
    </location>
</feature>